<sequence length="195" mass="21035">MSDLSAADIAEGHRLDKAATPGPWDTDPHAHLEKGCRCLCCHDSATVTHTTNMLYCEDIPVPDGADQTRCDQPGYTWSDAELIVWARNHLPALLDAAEKVAALEAKTDSPSTALCASCRWCENEWQRGAYALDPAAALMGWGMIVCPDCGNKRCPKATHHDHVCTGSNEAGQEGSVYGDFTLDTAWLDEDGDSGE</sequence>
<proteinExistence type="predicted"/>
<dbReference type="EMBL" id="JBIATK010000012">
    <property type="protein sequence ID" value="MFF4026936.1"/>
    <property type="molecule type" value="Genomic_DNA"/>
</dbReference>
<protein>
    <submittedName>
        <fullName evidence="1">Uncharacterized protein</fullName>
    </submittedName>
</protein>
<dbReference type="RefSeq" id="WP_387131966.1">
    <property type="nucleotide sequence ID" value="NZ_JBIATK010000012.1"/>
</dbReference>
<name>A0ABW6TLC8_9NOCA</name>
<evidence type="ECO:0000313" key="2">
    <source>
        <dbReference type="Proteomes" id="UP001602089"/>
    </source>
</evidence>
<dbReference type="Proteomes" id="UP001602089">
    <property type="component" value="Unassembled WGS sequence"/>
</dbReference>
<keyword evidence="2" id="KW-1185">Reference proteome</keyword>
<organism evidence="1 2">
    <name type="scientific">Nocardia elegans</name>
    <dbReference type="NCBI Taxonomy" id="300029"/>
    <lineage>
        <taxon>Bacteria</taxon>
        <taxon>Bacillati</taxon>
        <taxon>Actinomycetota</taxon>
        <taxon>Actinomycetes</taxon>
        <taxon>Mycobacteriales</taxon>
        <taxon>Nocardiaceae</taxon>
        <taxon>Nocardia</taxon>
    </lineage>
</organism>
<comment type="caution">
    <text evidence="1">The sequence shown here is derived from an EMBL/GenBank/DDBJ whole genome shotgun (WGS) entry which is preliminary data.</text>
</comment>
<evidence type="ECO:0000313" key="1">
    <source>
        <dbReference type="EMBL" id="MFF4026936.1"/>
    </source>
</evidence>
<accession>A0ABW6TLC8</accession>
<gene>
    <name evidence="1" type="ORF">ACFYY5_29210</name>
</gene>
<reference evidence="1 2" key="1">
    <citation type="submission" date="2024-10" db="EMBL/GenBank/DDBJ databases">
        <title>The Natural Products Discovery Center: Release of the First 8490 Sequenced Strains for Exploring Actinobacteria Biosynthetic Diversity.</title>
        <authorList>
            <person name="Kalkreuter E."/>
            <person name="Kautsar S.A."/>
            <person name="Yang D."/>
            <person name="Bader C.D."/>
            <person name="Teijaro C.N."/>
            <person name="Fluegel L."/>
            <person name="Davis C.M."/>
            <person name="Simpson J.R."/>
            <person name="Lauterbach L."/>
            <person name="Steele A.D."/>
            <person name="Gui C."/>
            <person name="Meng S."/>
            <person name="Li G."/>
            <person name="Viehrig K."/>
            <person name="Ye F."/>
            <person name="Su P."/>
            <person name="Kiefer A.F."/>
            <person name="Nichols A."/>
            <person name="Cepeda A.J."/>
            <person name="Yan W."/>
            <person name="Fan B."/>
            <person name="Jiang Y."/>
            <person name="Adhikari A."/>
            <person name="Zheng C.-J."/>
            <person name="Schuster L."/>
            <person name="Cowan T.M."/>
            <person name="Smanski M.J."/>
            <person name="Chevrette M.G."/>
            <person name="De Carvalho L.P.S."/>
            <person name="Shen B."/>
        </authorList>
    </citation>
    <scope>NUCLEOTIDE SEQUENCE [LARGE SCALE GENOMIC DNA]</scope>
    <source>
        <strain evidence="1 2">NPDC001867</strain>
    </source>
</reference>